<gene>
    <name evidence="1" type="ORF">SLEP1_g12674</name>
</gene>
<dbReference type="AlphaFoldDB" id="A0AAV5IMQ9"/>
<protein>
    <submittedName>
        <fullName evidence="1">Uncharacterized protein</fullName>
    </submittedName>
</protein>
<comment type="caution">
    <text evidence="1">The sequence shown here is derived from an EMBL/GenBank/DDBJ whole genome shotgun (WGS) entry which is preliminary data.</text>
</comment>
<accession>A0AAV5IMQ9</accession>
<dbReference type="EMBL" id="BPVZ01000015">
    <property type="protein sequence ID" value="GKU99895.1"/>
    <property type="molecule type" value="Genomic_DNA"/>
</dbReference>
<evidence type="ECO:0000313" key="2">
    <source>
        <dbReference type="Proteomes" id="UP001054252"/>
    </source>
</evidence>
<reference evidence="1 2" key="1">
    <citation type="journal article" date="2021" name="Commun. Biol.">
        <title>The genome of Shorea leprosula (Dipterocarpaceae) highlights the ecological relevance of drought in aseasonal tropical rainforests.</title>
        <authorList>
            <person name="Ng K.K.S."/>
            <person name="Kobayashi M.J."/>
            <person name="Fawcett J.A."/>
            <person name="Hatakeyama M."/>
            <person name="Paape T."/>
            <person name="Ng C.H."/>
            <person name="Ang C.C."/>
            <person name="Tnah L.H."/>
            <person name="Lee C.T."/>
            <person name="Nishiyama T."/>
            <person name="Sese J."/>
            <person name="O'Brien M.J."/>
            <person name="Copetti D."/>
            <person name="Mohd Noor M.I."/>
            <person name="Ong R.C."/>
            <person name="Putra M."/>
            <person name="Sireger I.Z."/>
            <person name="Indrioko S."/>
            <person name="Kosugi Y."/>
            <person name="Izuno A."/>
            <person name="Isagi Y."/>
            <person name="Lee S.L."/>
            <person name="Shimizu K.K."/>
        </authorList>
    </citation>
    <scope>NUCLEOTIDE SEQUENCE [LARGE SCALE GENOMIC DNA]</scope>
    <source>
        <strain evidence="1">214</strain>
    </source>
</reference>
<proteinExistence type="predicted"/>
<keyword evidence="2" id="KW-1185">Reference proteome</keyword>
<sequence length="224" mass="24359">MLRLRSHNNLTSISKISNTNFKQIHWIHHLIKKQQILLVLQLIQKSLATTTGLTMPSIFGPSLLTLFPCNFSSLPSLETLTYVTMSNNCPPSSKLFKFCIVAPLSSTIEPQILILLKFYSLNKSSVFSNDLKSTGHLISGAFSLRTCPGDGRLLASCGAILASCPSSSLDLVKSTMDKNYETVVAMTEEEIIQGNPGLPLVKVDSSLSSSSATAAQYRSHQAPI</sequence>
<dbReference type="Proteomes" id="UP001054252">
    <property type="component" value="Unassembled WGS sequence"/>
</dbReference>
<name>A0AAV5IMQ9_9ROSI</name>
<organism evidence="1 2">
    <name type="scientific">Rubroshorea leprosula</name>
    <dbReference type="NCBI Taxonomy" id="152421"/>
    <lineage>
        <taxon>Eukaryota</taxon>
        <taxon>Viridiplantae</taxon>
        <taxon>Streptophyta</taxon>
        <taxon>Embryophyta</taxon>
        <taxon>Tracheophyta</taxon>
        <taxon>Spermatophyta</taxon>
        <taxon>Magnoliopsida</taxon>
        <taxon>eudicotyledons</taxon>
        <taxon>Gunneridae</taxon>
        <taxon>Pentapetalae</taxon>
        <taxon>rosids</taxon>
        <taxon>malvids</taxon>
        <taxon>Malvales</taxon>
        <taxon>Dipterocarpaceae</taxon>
        <taxon>Rubroshorea</taxon>
    </lineage>
</organism>
<evidence type="ECO:0000313" key="1">
    <source>
        <dbReference type="EMBL" id="GKU99895.1"/>
    </source>
</evidence>